<comment type="subcellular location">
    <subcellularLocation>
        <location evidence="1">Cell membrane</location>
        <topology evidence="1">Multi-pass membrane protein</topology>
    </subcellularLocation>
</comment>
<comment type="caution">
    <text evidence="9">The sequence shown here is derived from an EMBL/GenBank/DDBJ whole genome shotgun (WGS) entry which is preliminary data.</text>
</comment>
<evidence type="ECO:0000256" key="1">
    <source>
        <dbReference type="ARBA" id="ARBA00004651"/>
    </source>
</evidence>
<gene>
    <name evidence="9" type="ORF">EV696_107184</name>
</gene>
<accession>A0A4V3D7M8</accession>
<dbReference type="PANTHER" id="PTHR30572:SF15">
    <property type="entry name" value="ABC TRANSPORTER PERMEASE"/>
    <property type="match status" value="1"/>
</dbReference>
<keyword evidence="2" id="KW-1003">Cell membrane</keyword>
<evidence type="ECO:0000256" key="2">
    <source>
        <dbReference type="ARBA" id="ARBA00022475"/>
    </source>
</evidence>
<dbReference type="GO" id="GO:0005886">
    <property type="term" value="C:plasma membrane"/>
    <property type="evidence" value="ECO:0007669"/>
    <property type="project" value="UniProtKB-SubCell"/>
</dbReference>
<feature type="transmembrane region" description="Helical" evidence="6">
    <location>
        <begin position="302"/>
        <end position="325"/>
    </location>
</feature>
<evidence type="ECO:0000256" key="6">
    <source>
        <dbReference type="SAM" id="Phobius"/>
    </source>
</evidence>
<evidence type="ECO:0000256" key="5">
    <source>
        <dbReference type="ARBA" id="ARBA00023136"/>
    </source>
</evidence>
<dbReference type="PANTHER" id="PTHR30572">
    <property type="entry name" value="MEMBRANE COMPONENT OF TRANSPORTER-RELATED"/>
    <property type="match status" value="1"/>
</dbReference>
<dbReference type="Pfam" id="PF12704">
    <property type="entry name" value="MacB_PCD"/>
    <property type="match status" value="1"/>
</dbReference>
<keyword evidence="5 6" id="KW-0472">Membrane</keyword>
<keyword evidence="9" id="KW-0449">Lipoprotein</keyword>
<dbReference type="InterPro" id="IPR003838">
    <property type="entry name" value="ABC3_permease_C"/>
</dbReference>
<dbReference type="GO" id="GO:0022857">
    <property type="term" value="F:transmembrane transporter activity"/>
    <property type="evidence" value="ECO:0007669"/>
    <property type="project" value="TreeGrafter"/>
</dbReference>
<protein>
    <submittedName>
        <fullName evidence="9">ABC-type lipoprotein release transport system permease subunit</fullName>
    </submittedName>
</protein>
<dbReference type="EMBL" id="SNYM01000007">
    <property type="protein sequence ID" value="TDQ48447.1"/>
    <property type="molecule type" value="Genomic_DNA"/>
</dbReference>
<feature type="transmembrane region" description="Helical" evidence="6">
    <location>
        <begin position="345"/>
        <end position="372"/>
    </location>
</feature>
<keyword evidence="4 6" id="KW-1133">Transmembrane helix</keyword>
<dbReference type="OrthoDB" id="241967at2"/>
<feature type="transmembrane region" description="Helical" evidence="6">
    <location>
        <begin position="254"/>
        <end position="281"/>
    </location>
</feature>
<evidence type="ECO:0000259" key="7">
    <source>
        <dbReference type="Pfam" id="PF02687"/>
    </source>
</evidence>
<reference evidence="9 10" key="1">
    <citation type="submission" date="2019-03" db="EMBL/GenBank/DDBJ databases">
        <title>Genomic Encyclopedia of Type Strains, Phase IV (KMG-IV): sequencing the most valuable type-strain genomes for metagenomic binning, comparative biology and taxonomic classification.</title>
        <authorList>
            <person name="Goeker M."/>
        </authorList>
    </citation>
    <scope>NUCLEOTIDE SEQUENCE [LARGE SCALE GENOMIC DNA]</scope>
    <source>
        <strain evidence="9 10">DSM 103792</strain>
    </source>
</reference>
<feature type="domain" description="MacB-like periplasmic core" evidence="8">
    <location>
        <begin position="20"/>
        <end position="229"/>
    </location>
</feature>
<feature type="transmembrane region" description="Helical" evidence="6">
    <location>
        <begin position="21"/>
        <end position="40"/>
    </location>
</feature>
<evidence type="ECO:0000256" key="3">
    <source>
        <dbReference type="ARBA" id="ARBA00022692"/>
    </source>
</evidence>
<evidence type="ECO:0000256" key="4">
    <source>
        <dbReference type="ARBA" id="ARBA00022989"/>
    </source>
</evidence>
<proteinExistence type="predicted"/>
<feature type="domain" description="ABC3 transporter permease C-terminal" evidence="7">
    <location>
        <begin position="261"/>
        <end position="381"/>
    </location>
</feature>
<evidence type="ECO:0000259" key="8">
    <source>
        <dbReference type="Pfam" id="PF12704"/>
    </source>
</evidence>
<keyword evidence="3 6" id="KW-0812">Transmembrane</keyword>
<dbReference type="InterPro" id="IPR050250">
    <property type="entry name" value="Macrolide_Exporter_MacB"/>
</dbReference>
<dbReference type="RefSeq" id="WP_133590361.1">
    <property type="nucleotide sequence ID" value="NZ_CP037953.1"/>
</dbReference>
<name>A0A4V3D7M8_9GAMM</name>
<dbReference type="AlphaFoldDB" id="A0A4V3D7M8"/>
<organism evidence="9 10">
    <name type="scientific">Permianibacter aggregans</name>
    <dbReference type="NCBI Taxonomy" id="1510150"/>
    <lineage>
        <taxon>Bacteria</taxon>
        <taxon>Pseudomonadati</taxon>
        <taxon>Pseudomonadota</taxon>
        <taxon>Gammaproteobacteria</taxon>
        <taxon>Pseudomonadales</taxon>
        <taxon>Pseudomonadaceae</taxon>
        <taxon>Permianibacter</taxon>
    </lineage>
</organism>
<evidence type="ECO:0000313" key="10">
    <source>
        <dbReference type="Proteomes" id="UP000295375"/>
    </source>
</evidence>
<dbReference type="Pfam" id="PF02687">
    <property type="entry name" value="FtsX"/>
    <property type="match status" value="1"/>
</dbReference>
<dbReference type="Proteomes" id="UP000295375">
    <property type="component" value="Unassembled WGS sequence"/>
</dbReference>
<dbReference type="InterPro" id="IPR025857">
    <property type="entry name" value="MacB_PCD"/>
</dbReference>
<sequence length="389" mass="42814">MAQIPFSYVWRNLQTRKVTTLLTAGGMALVVFVYATVLMMEAGLQQTLVQTGSYDNVTVIRKGSQTEVQSGVDREQANILESQPEVAIGQDGQKLFAKESVVLITMPRRDDGKPANVIIRGTDDKGFTLRPQVQLMQGRMFRPGSNEVIAGRAIAERFRGAGIGEKIKFGQREWTVVGVFDAGKTGFNSEIWADRDQAMQSFRRSSFSAATFKLANSSQFDALKKRMENDQRLTVELKRETQFYADQSRFMTAFISYLGLTLSVIFSIGAIIGAMITMYAAVANRVGEIGTLRALGFQRKGILWAFLTESLLLSLLGGVVGVIFASSLQWLTISTMNWQTFSELAFSFTLTGAIVVKSLIFSLIMGVVGGFLPAIRASRMKIVDALRAG</sequence>
<evidence type="ECO:0000313" key="9">
    <source>
        <dbReference type="EMBL" id="TDQ48447.1"/>
    </source>
</evidence>
<keyword evidence="10" id="KW-1185">Reference proteome</keyword>